<dbReference type="AlphaFoldDB" id="A0A1G6QKF1"/>
<evidence type="ECO:0000313" key="3">
    <source>
        <dbReference type="Proteomes" id="UP000182100"/>
    </source>
</evidence>
<evidence type="ECO:0000313" key="2">
    <source>
        <dbReference type="EMBL" id="SDC92902.1"/>
    </source>
</evidence>
<protein>
    <submittedName>
        <fullName evidence="2">Uncharacterized protein</fullName>
    </submittedName>
</protein>
<evidence type="ECO:0000256" key="1">
    <source>
        <dbReference type="SAM" id="MobiDB-lite"/>
    </source>
</evidence>
<gene>
    <name evidence="2" type="ORF">SAMN05216505_104165</name>
</gene>
<feature type="compositionally biased region" description="Polar residues" evidence="1">
    <location>
        <begin position="12"/>
        <end position="22"/>
    </location>
</feature>
<dbReference type="EMBL" id="FMZK01000004">
    <property type="protein sequence ID" value="SDC92902.1"/>
    <property type="molecule type" value="Genomic_DNA"/>
</dbReference>
<proteinExistence type="predicted"/>
<feature type="region of interest" description="Disordered" evidence="1">
    <location>
        <begin position="1"/>
        <end position="45"/>
    </location>
</feature>
<accession>A0A1G6QKF1</accession>
<reference evidence="3" key="1">
    <citation type="submission" date="2016-10" db="EMBL/GenBank/DDBJ databases">
        <authorList>
            <person name="Varghese N."/>
            <person name="Submissions S."/>
        </authorList>
    </citation>
    <scope>NUCLEOTIDE SEQUENCE [LARGE SCALE GENOMIC DNA]</scope>
    <source>
        <strain evidence="3">CGMCC 4.3504</strain>
    </source>
</reference>
<sequence length="79" mass="8338">MPRTGDPAHSGHMSTATFTPGNQARGPGTPHRGATATGSVPHSPHRIGNALRAIRVFAESFFSVTVLGEYGEEAGVRRR</sequence>
<organism evidence="2 3">
    <name type="scientific">Streptomyces prasinopilosus</name>
    <dbReference type="NCBI Taxonomy" id="67344"/>
    <lineage>
        <taxon>Bacteria</taxon>
        <taxon>Bacillati</taxon>
        <taxon>Actinomycetota</taxon>
        <taxon>Actinomycetes</taxon>
        <taxon>Kitasatosporales</taxon>
        <taxon>Streptomycetaceae</taxon>
        <taxon>Streptomyces</taxon>
    </lineage>
</organism>
<dbReference type="STRING" id="67344.SAMN05216505_104165"/>
<dbReference type="Proteomes" id="UP000182100">
    <property type="component" value="Unassembled WGS sequence"/>
</dbReference>
<name>A0A1G6QKF1_9ACTN</name>
<keyword evidence="3" id="KW-1185">Reference proteome</keyword>